<dbReference type="PANTHER" id="PTHR19384:SF17">
    <property type="entry name" value="NADPH--CYTOCHROME P450 REDUCTASE"/>
    <property type="match status" value="1"/>
</dbReference>
<dbReference type="GO" id="GO:0005829">
    <property type="term" value="C:cytosol"/>
    <property type="evidence" value="ECO:0007669"/>
    <property type="project" value="TreeGrafter"/>
</dbReference>
<evidence type="ECO:0000256" key="2">
    <source>
        <dbReference type="ARBA" id="ARBA00022643"/>
    </source>
</evidence>
<evidence type="ECO:0000256" key="1">
    <source>
        <dbReference type="ARBA" id="ARBA00022630"/>
    </source>
</evidence>
<organism evidence="8 9">
    <name type="scientific">Delftia lacustris</name>
    <dbReference type="NCBI Taxonomy" id="558537"/>
    <lineage>
        <taxon>Bacteria</taxon>
        <taxon>Pseudomonadati</taxon>
        <taxon>Pseudomonadota</taxon>
        <taxon>Betaproteobacteria</taxon>
        <taxon>Burkholderiales</taxon>
        <taxon>Comamonadaceae</taxon>
        <taxon>Delftia</taxon>
    </lineage>
</organism>
<feature type="transmembrane region" description="Helical" evidence="5">
    <location>
        <begin position="6"/>
        <end position="29"/>
    </location>
</feature>
<dbReference type="Gene3D" id="3.40.50.80">
    <property type="entry name" value="Nucleotide-binding domain of ferredoxin-NADP reductase (FNR) module"/>
    <property type="match status" value="1"/>
</dbReference>
<evidence type="ECO:0000256" key="5">
    <source>
        <dbReference type="SAM" id="Phobius"/>
    </source>
</evidence>
<dbReference type="InterPro" id="IPR001433">
    <property type="entry name" value="OxRdtase_FAD/NAD-bd"/>
</dbReference>
<dbReference type="InterPro" id="IPR029039">
    <property type="entry name" value="Flavoprotein-like_sf"/>
</dbReference>
<keyword evidence="1" id="KW-0285">Flavoprotein</keyword>
<dbReference type="SUPFAM" id="SSF63380">
    <property type="entry name" value="Riboflavin synthase domain-like"/>
    <property type="match status" value="1"/>
</dbReference>
<dbReference type="EC" id="1.6.2.4" evidence="4"/>
<keyword evidence="5" id="KW-0472">Membrane</keyword>
<dbReference type="InterPro" id="IPR039261">
    <property type="entry name" value="FNR_nucleotide-bd"/>
</dbReference>
<dbReference type="Gene3D" id="2.40.30.10">
    <property type="entry name" value="Translation factors"/>
    <property type="match status" value="1"/>
</dbReference>
<evidence type="ECO:0000259" key="7">
    <source>
        <dbReference type="PROSITE" id="PS51384"/>
    </source>
</evidence>
<dbReference type="CDD" id="cd06200">
    <property type="entry name" value="SiR_like1"/>
    <property type="match status" value="1"/>
</dbReference>
<dbReference type="InterPro" id="IPR017927">
    <property type="entry name" value="FAD-bd_FR_type"/>
</dbReference>
<dbReference type="Proteomes" id="UP000183417">
    <property type="component" value="Unassembled WGS sequence"/>
</dbReference>
<evidence type="ECO:0000313" key="8">
    <source>
        <dbReference type="EMBL" id="SDX98812.1"/>
    </source>
</evidence>
<dbReference type="Gene3D" id="3.40.50.360">
    <property type="match status" value="1"/>
</dbReference>
<evidence type="ECO:0000256" key="4">
    <source>
        <dbReference type="ARBA" id="ARBA00023797"/>
    </source>
</evidence>
<dbReference type="GO" id="GO:0003958">
    <property type="term" value="F:NADPH-hemoprotein reductase activity"/>
    <property type="evidence" value="ECO:0007669"/>
    <property type="project" value="UniProtKB-EC"/>
</dbReference>
<keyword evidence="5" id="KW-1133">Transmembrane helix</keyword>
<dbReference type="Pfam" id="PF00258">
    <property type="entry name" value="Flavodoxin_1"/>
    <property type="match status" value="1"/>
</dbReference>
<dbReference type="PROSITE" id="PS50902">
    <property type="entry name" value="FLAVODOXIN_LIKE"/>
    <property type="match status" value="1"/>
</dbReference>
<dbReference type="InterPro" id="IPR017938">
    <property type="entry name" value="Riboflavin_synthase-like_b-brl"/>
</dbReference>
<dbReference type="InterPro" id="IPR001094">
    <property type="entry name" value="Flavdoxin-like"/>
</dbReference>
<evidence type="ECO:0000256" key="3">
    <source>
        <dbReference type="ARBA" id="ARBA00022982"/>
    </source>
</evidence>
<keyword evidence="2" id="KW-0288">FMN</keyword>
<dbReference type="PROSITE" id="PS51384">
    <property type="entry name" value="FAD_FR"/>
    <property type="match status" value="1"/>
</dbReference>
<accession>A0A1H3G638</accession>
<dbReference type="GO" id="GO:0010181">
    <property type="term" value="F:FMN binding"/>
    <property type="evidence" value="ECO:0007669"/>
    <property type="project" value="InterPro"/>
</dbReference>
<dbReference type="InterPro" id="IPR001709">
    <property type="entry name" value="Flavoprot_Pyr_Nucl_cyt_Rdtase"/>
</dbReference>
<gene>
    <name evidence="8" type="ORF">SAMN05421547_10294</name>
</gene>
<proteinExistence type="predicted"/>
<dbReference type="InterPro" id="IPR008254">
    <property type="entry name" value="Flavodoxin/NO_synth"/>
</dbReference>
<dbReference type="SUPFAM" id="SSF52343">
    <property type="entry name" value="Ferredoxin reductase-like, C-terminal NADP-linked domain"/>
    <property type="match status" value="1"/>
</dbReference>
<dbReference type="EMBL" id="FNPE01000002">
    <property type="protein sequence ID" value="SDX98812.1"/>
    <property type="molecule type" value="Genomic_DNA"/>
</dbReference>
<dbReference type="PRINTS" id="PR00371">
    <property type="entry name" value="FPNCR"/>
</dbReference>
<sequence>MSLSESWLRILAAAVLVLLYVAMCAAIWWRERRQRARAQHEAAALASAREGALPLLVAYASQTGQAEELARETARLLHTAGESVHLCALDAVDVKLLAQTQRALFIASTYGEGDPPDNAALFLAHSMAQAQDLSHLQYGLLALGDRQYAQFCGFGRALDGWLRAAGASPWFERIEMDNGAPQALTAWQHQLTQISSLGDMPAWEMPVFSEWTLAARRHMNPGSAGEPVFHIELQPPATEAALWESGDLAQVCIPADPQHPREYSIASIAQDGCVHLLVRQARREDGSPGLASGWLTQGAPLGAAITLRLRAHRNFRLEDNLQRPLVLIGNGTGLAGLRSHLRARAAAGLGPNWLLFGERNAAHDRLYGDELQAWCEGGVLQRLDLAFSRDRSEGAPRAYVQDLLAQSGDVLRQWVAQGAAIYVCGSLQGMAQGVDQALHAVLGEAQMELLVRSGRYRRDVY</sequence>
<feature type="domain" description="FAD-binding FR-type" evidence="7">
    <location>
        <begin position="206"/>
        <end position="318"/>
    </location>
</feature>
<dbReference type="SUPFAM" id="SSF52218">
    <property type="entry name" value="Flavoproteins"/>
    <property type="match status" value="1"/>
</dbReference>
<reference evidence="8 9" key="1">
    <citation type="submission" date="2016-10" db="EMBL/GenBank/DDBJ databases">
        <authorList>
            <person name="de Groot N.N."/>
        </authorList>
    </citation>
    <scope>NUCLEOTIDE SEQUENCE [LARGE SCALE GENOMIC DNA]</scope>
    <source>
        <strain evidence="8 9">LMG 24775</strain>
    </source>
</reference>
<dbReference type="Pfam" id="PF00175">
    <property type="entry name" value="NAD_binding_1"/>
    <property type="match status" value="1"/>
</dbReference>
<dbReference type="GO" id="GO:0050660">
    <property type="term" value="F:flavin adenine dinucleotide binding"/>
    <property type="evidence" value="ECO:0007669"/>
    <property type="project" value="TreeGrafter"/>
</dbReference>
<keyword evidence="5" id="KW-0812">Transmembrane</keyword>
<evidence type="ECO:0000313" key="9">
    <source>
        <dbReference type="Proteomes" id="UP000183417"/>
    </source>
</evidence>
<dbReference type="PANTHER" id="PTHR19384">
    <property type="entry name" value="NITRIC OXIDE SYNTHASE-RELATED"/>
    <property type="match status" value="1"/>
</dbReference>
<dbReference type="GeneID" id="94690958"/>
<dbReference type="AlphaFoldDB" id="A0A1H3G638"/>
<dbReference type="PRINTS" id="PR00369">
    <property type="entry name" value="FLAVODOXIN"/>
</dbReference>
<protein>
    <recommendedName>
        <fullName evidence="4">NADPH--hemoprotein reductase</fullName>
        <ecNumber evidence="4">1.6.2.4</ecNumber>
    </recommendedName>
</protein>
<dbReference type="RefSeq" id="WP_074920977.1">
    <property type="nucleotide sequence ID" value="NZ_CP141274.1"/>
</dbReference>
<keyword evidence="3" id="KW-0249">Electron transport</keyword>
<keyword evidence="3" id="KW-0813">Transport</keyword>
<evidence type="ECO:0000259" key="6">
    <source>
        <dbReference type="PROSITE" id="PS50902"/>
    </source>
</evidence>
<feature type="domain" description="Flavodoxin-like" evidence="6">
    <location>
        <begin position="55"/>
        <end position="192"/>
    </location>
</feature>
<name>A0A1H3G638_9BURK</name>